<protein>
    <submittedName>
        <fullName evidence="1">Uncharacterized protein</fullName>
    </submittedName>
</protein>
<gene>
    <name evidence="1" type="ORF">DSO57_1004130</name>
</gene>
<dbReference type="EMBL" id="QTSX02002850">
    <property type="protein sequence ID" value="KAJ9074680.1"/>
    <property type="molecule type" value="Genomic_DNA"/>
</dbReference>
<evidence type="ECO:0000313" key="2">
    <source>
        <dbReference type="Proteomes" id="UP001165960"/>
    </source>
</evidence>
<organism evidence="1 2">
    <name type="scientific">Entomophthora muscae</name>
    <dbReference type="NCBI Taxonomy" id="34485"/>
    <lineage>
        <taxon>Eukaryota</taxon>
        <taxon>Fungi</taxon>
        <taxon>Fungi incertae sedis</taxon>
        <taxon>Zoopagomycota</taxon>
        <taxon>Entomophthoromycotina</taxon>
        <taxon>Entomophthoromycetes</taxon>
        <taxon>Entomophthorales</taxon>
        <taxon>Entomophthoraceae</taxon>
        <taxon>Entomophthora</taxon>
    </lineage>
</organism>
<comment type="caution">
    <text evidence="1">The sequence shown here is derived from an EMBL/GenBank/DDBJ whole genome shotgun (WGS) entry which is preliminary data.</text>
</comment>
<sequence>MDGDSETTGSPQSHSLGSLLSNSRQEERSRSQLHQGKKNIVFHAFDQFIIDQPELTGSDDRSSLHSQYSLMKREEMRKRYKLGSAHTQQTNDNENSQTIGISNERSFQEASLSEQPNTIKVCVICTHAKIQRILCYNGSSKKVGGVFYDATKECLMVFEEKPVRESLSVIQKSKLHK</sequence>
<keyword evidence="2" id="KW-1185">Reference proteome</keyword>
<proteinExistence type="predicted"/>
<reference evidence="1" key="1">
    <citation type="submission" date="2022-04" db="EMBL/GenBank/DDBJ databases">
        <title>Genome of the entomopathogenic fungus Entomophthora muscae.</title>
        <authorList>
            <person name="Elya C."/>
            <person name="Lovett B.R."/>
            <person name="Lee E."/>
            <person name="Macias A.M."/>
            <person name="Hajek A.E."/>
            <person name="De Bivort B.L."/>
            <person name="Kasson M.T."/>
            <person name="De Fine Licht H.H."/>
            <person name="Stajich J.E."/>
        </authorList>
    </citation>
    <scope>NUCLEOTIDE SEQUENCE</scope>
    <source>
        <strain evidence="1">Berkeley</strain>
    </source>
</reference>
<evidence type="ECO:0000313" key="1">
    <source>
        <dbReference type="EMBL" id="KAJ9074680.1"/>
    </source>
</evidence>
<accession>A0ACC2TIY6</accession>
<dbReference type="Proteomes" id="UP001165960">
    <property type="component" value="Unassembled WGS sequence"/>
</dbReference>
<name>A0ACC2TIY6_9FUNG</name>